<gene>
    <name evidence="1" type="ORF">ABXZ36_00770</name>
</gene>
<name>A0ABV2SSB0_9FLAO</name>
<dbReference type="RefSeq" id="WP_354613542.1">
    <property type="nucleotide sequence ID" value="NZ_JBEXAE010000001.1"/>
</dbReference>
<protein>
    <submittedName>
        <fullName evidence="1">Uncharacterized protein</fullName>
    </submittedName>
</protein>
<evidence type="ECO:0000313" key="1">
    <source>
        <dbReference type="EMBL" id="MET6989174.1"/>
    </source>
</evidence>
<proteinExistence type="predicted"/>
<dbReference type="Proteomes" id="UP001549799">
    <property type="component" value="Unassembled WGS sequence"/>
</dbReference>
<evidence type="ECO:0000313" key="2">
    <source>
        <dbReference type="Proteomes" id="UP001549799"/>
    </source>
</evidence>
<reference evidence="1 2" key="1">
    <citation type="submission" date="2024-07" db="EMBL/GenBank/DDBJ databases">
        <title>The genome sequence of type strain Sediminicola arcticus GDMCC 1.2805.</title>
        <authorList>
            <person name="Liu Y."/>
        </authorList>
    </citation>
    <scope>NUCLEOTIDE SEQUENCE [LARGE SCALE GENOMIC DNA]</scope>
    <source>
        <strain evidence="1 2">GDMCC 1.2805</strain>
    </source>
</reference>
<organism evidence="1 2">
    <name type="scientific">Sediminicola arcticus</name>
    <dbReference type="NCBI Taxonomy" id="1574308"/>
    <lineage>
        <taxon>Bacteria</taxon>
        <taxon>Pseudomonadati</taxon>
        <taxon>Bacteroidota</taxon>
        <taxon>Flavobacteriia</taxon>
        <taxon>Flavobacteriales</taxon>
        <taxon>Flavobacteriaceae</taxon>
        <taxon>Sediminicola</taxon>
    </lineage>
</organism>
<sequence length="162" mass="19634">MEKQSYKKITPLRYVYHVSYAFCREGIEKNGLLAAYSNINKSYCVFSHNAGYPSMRWYPFCFDDSFYWKAAAKFDSREYEFMYFMMKYGYDFWQIDTRKIDNEWFIDKYGMQDFYDGISYPFLIVTFDSIPRKAIRRFNFHETPKVLKREGVAHVEGYFRAA</sequence>
<dbReference type="EMBL" id="JBEXAE010000001">
    <property type="protein sequence ID" value="MET6989174.1"/>
    <property type="molecule type" value="Genomic_DNA"/>
</dbReference>
<accession>A0ABV2SSB0</accession>
<keyword evidence="2" id="KW-1185">Reference proteome</keyword>
<comment type="caution">
    <text evidence="1">The sequence shown here is derived from an EMBL/GenBank/DDBJ whole genome shotgun (WGS) entry which is preliminary data.</text>
</comment>